<reference evidence="2 3" key="1">
    <citation type="submission" date="2021-05" db="EMBL/GenBank/DDBJ databases">
        <title>Biocontrol using Exiguobacterium acetylicum SI17 against litchi downy blight caused by Peronophythora litchii.</title>
        <authorList>
            <person name="Zheng L."/>
        </authorList>
    </citation>
    <scope>NUCLEOTIDE SEQUENCE [LARGE SCALE GENOMIC DNA]</scope>
    <source>
        <strain evidence="2 3">SI17</strain>
        <plasmid evidence="2 3">p4</plasmid>
    </source>
</reference>
<feature type="transmembrane region" description="Helical" evidence="1">
    <location>
        <begin position="137"/>
        <end position="161"/>
    </location>
</feature>
<dbReference type="Proteomes" id="UP000679498">
    <property type="component" value="Plasmid p4"/>
</dbReference>
<organism evidence="2 3">
    <name type="scientific">Exiguobacterium acetylicum</name>
    <name type="common">Brevibacterium acetylicum</name>
    <dbReference type="NCBI Taxonomy" id="41170"/>
    <lineage>
        <taxon>Bacteria</taxon>
        <taxon>Bacillati</taxon>
        <taxon>Bacillota</taxon>
        <taxon>Bacilli</taxon>
        <taxon>Bacillales</taxon>
        <taxon>Bacillales Family XII. Incertae Sedis</taxon>
        <taxon>Exiguobacterium</taxon>
    </lineage>
</organism>
<accession>A0ABX8GEE5</accession>
<name>A0ABX8GEE5_EXIAC</name>
<proteinExistence type="predicted"/>
<keyword evidence="1" id="KW-0472">Membrane</keyword>
<feature type="transmembrane region" description="Helical" evidence="1">
    <location>
        <begin position="12"/>
        <end position="34"/>
    </location>
</feature>
<dbReference type="GeneID" id="88813484"/>
<keyword evidence="1" id="KW-1133">Transmembrane helix</keyword>
<geneLocation type="plasmid" evidence="2 3">
    <name>p4</name>
</geneLocation>
<evidence type="ECO:0000313" key="3">
    <source>
        <dbReference type="Proteomes" id="UP000679498"/>
    </source>
</evidence>
<dbReference type="RefSeq" id="WP_214814320.1">
    <property type="nucleotide sequence ID" value="NZ_CP075901.1"/>
</dbReference>
<keyword evidence="1" id="KW-0812">Transmembrane</keyword>
<dbReference type="EMBL" id="CP075901">
    <property type="protein sequence ID" value="QWB32018.1"/>
    <property type="molecule type" value="Genomic_DNA"/>
</dbReference>
<keyword evidence="2" id="KW-0614">Plasmid</keyword>
<sequence>MRQIDKESKKFFWFMMLFLSVALVALNIALFAMWNNVIEDETSAKREIQSNVQKFIAVVNDNKINDAEAKFLVEKQEQFNEEADLLSLLNSPEQALYSVVDELSKESRITSLQKQKYLNGVERYEKISMDNLSGERLWVYVGGGIMNLFILLMVAFFIYAYTDPKNKDDDTTQPSLRVL</sequence>
<protein>
    <submittedName>
        <fullName evidence="2">Uncharacterized protein</fullName>
    </submittedName>
</protein>
<evidence type="ECO:0000256" key="1">
    <source>
        <dbReference type="SAM" id="Phobius"/>
    </source>
</evidence>
<keyword evidence="3" id="KW-1185">Reference proteome</keyword>
<gene>
    <name evidence="2" type="ORF">KKI46_17410</name>
</gene>
<evidence type="ECO:0000313" key="2">
    <source>
        <dbReference type="EMBL" id="QWB32018.1"/>
    </source>
</evidence>